<evidence type="ECO:0000256" key="4">
    <source>
        <dbReference type="PIRSR" id="PIRSR000303-1"/>
    </source>
</evidence>
<proteinExistence type="inferred from homology"/>
<dbReference type="EMBL" id="BMFA01000003">
    <property type="protein sequence ID" value="GGB42880.1"/>
    <property type="molecule type" value="Genomic_DNA"/>
</dbReference>
<dbReference type="Proteomes" id="UP000605148">
    <property type="component" value="Unassembled WGS sequence"/>
</dbReference>
<dbReference type="PROSITE" id="PS51355">
    <property type="entry name" value="GLUTATHIONE_PEROXID_3"/>
    <property type="match status" value="1"/>
</dbReference>
<dbReference type="Gene3D" id="3.40.30.10">
    <property type="entry name" value="Glutaredoxin"/>
    <property type="match status" value="1"/>
</dbReference>
<organism evidence="8 9">
    <name type="scientific">Roseibium aquae</name>
    <dbReference type="NCBI Taxonomy" id="1323746"/>
    <lineage>
        <taxon>Bacteria</taxon>
        <taxon>Pseudomonadati</taxon>
        <taxon>Pseudomonadota</taxon>
        <taxon>Alphaproteobacteria</taxon>
        <taxon>Hyphomicrobiales</taxon>
        <taxon>Stappiaceae</taxon>
        <taxon>Roseibium</taxon>
    </lineage>
</organism>
<dbReference type="PIRSF" id="PIRSF000303">
    <property type="entry name" value="Glutathion_perox"/>
    <property type="match status" value="1"/>
</dbReference>
<dbReference type="SUPFAM" id="SSF52833">
    <property type="entry name" value="Thioredoxin-like"/>
    <property type="match status" value="1"/>
</dbReference>
<evidence type="ECO:0000256" key="1">
    <source>
        <dbReference type="ARBA" id="ARBA00006926"/>
    </source>
</evidence>
<feature type="chain" id="PRO_5038032536" description="Glutathione peroxidase" evidence="6">
    <location>
        <begin position="28"/>
        <end position="198"/>
    </location>
</feature>
<dbReference type="CDD" id="cd00340">
    <property type="entry name" value="GSH_Peroxidase"/>
    <property type="match status" value="1"/>
</dbReference>
<feature type="signal peptide" evidence="6">
    <location>
        <begin position="1"/>
        <end position="27"/>
    </location>
</feature>
<feature type="active site" evidence="4">
    <location>
        <position position="66"/>
    </location>
</feature>
<keyword evidence="9" id="KW-1185">Reference proteome</keyword>
<evidence type="ECO:0000256" key="3">
    <source>
        <dbReference type="ARBA" id="ARBA00023002"/>
    </source>
</evidence>
<comment type="caution">
    <text evidence="8">The sequence shown here is derived from an EMBL/GenBank/DDBJ whole genome shotgun (WGS) entry which is preliminary data.</text>
</comment>
<reference evidence="8" key="1">
    <citation type="journal article" date="2014" name="Int. J. Syst. Evol. Microbiol.">
        <title>Complete genome sequence of Corynebacterium casei LMG S-19264T (=DSM 44701T), isolated from a smear-ripened cheese.</title>
        <authorList>
            <consortium name="US DOE Joint Genome Institute (JGI-PGF)"/>
            <person name="Walter F."/>
            <person name="Albersmeier A."/>
            <person name="Kalinowski J."/>
            <person name="Ruckert C."/>
        </authorList>
    </citation>
    <scope>NUCLEOTIDE SEQUENCE</scope>
    <source>
        <strain evidence="8">CGMCC 1.12426</strain>
    </source>
</reference>
<dbReference type="Pfam" id="PF00255">
    <property type="entry name" value="GSHPx"/>
    <property type="match status" value="1"/>
</dbReference>
<protein>
    <recommendedName>
        <fullName evidence="5">Glutathione peroxidase</fullName>
    </recommendedName>
</protein>
<evidence type="ECO:0000313" key="9">
    <source>
        <dbReference type="Proteomes" id="UP000605148"/>
    </source>
</evidence>
<keyword evidence="6" id="KW-0732">Signal</keyword>
<dbReference type="InterPro" id="IPR000889">
    <property type="entry name" value="Glutathione_peroxidase"/>
</dbReference>
<evidence type="ECO:0000256" key="5">
    <source>
        <dbReference type="RuleBase" id="RU000499"/>
    </source>
</evidence>
<dbReference type="AlphaFoldDB" id="A0A916TFG6"/>
<dbReference type="InterPro" id="IPR036249">
    <property type="entry name" value="Thioredoxin-like_sf"/>
</dbReference>
<dbReference type="InterPro" id="IPR013766">
    <property type="entry name" value="Thioredoxin_domain"/>
</dbReference>
<dbReference type="GO" id="GO:0004601">
    <property type="term" value="F:peroxidase activity"/>
    <property type="evidence" value="ECO:0007669"/>
    <property type="project" value="UniProtKB-KW"/>
</dbReference>
<comment type="similarity">
    <text evidence="1 5">Belongs to the glutathione peroxidase family.</text>
</comment>
<dbReference type="PANTHER" id="PTHR11592:SF78">
    <property type="entry name" value="GLUTATHIONE PEROXIDASE"/>
    <property type="match status" value="1"/>
</dbReference>
<feature type="domain" description="Thioredoxin" evidence="7">
    <location>
        <begin position="28"/>
        <end position="189"/>
    </location>
</feature>
<evidence type="ECO:0000313" key="8">
    <source>
        <dbReference type="EMBL" id="GGB42880.1"/>
    </source>
</evidence>
<name>A0A916TFG6_9HYPH</name>
<dbReference type="PROSITE" id="PS51352">
    <property type="entry name" value="THIOREDOXIN_2"/>
    <property type="match status" value="1"/>
</dbReference>
<evidence type="ECO:0000256" key="6">
    <source>
        <dbReference type="SAM" id="SignalP"/>
    </source>
</evidence>
<reference evidence="8" key="2">
    <citation type="submission" date="2020-09" db="EMBL/GenBank/DDBJ databases">
        <authorList>
            <person name="Sun Q."/>
            <person name="Zhou Y."/>
        </authorList>
    </citation>
    <scope>NUCLEOTIDE SEQUENCE</scope>
    <source>
        <strain evidence="8">CGMCC 1.12426</strain>
    </source>
</reference>
<evidence type="ECO:0000259" key="7">
    <source>
        <dbReference type="PROSITE" id="PS51352"/>
    </source>
</evidence>
<dbReference type="PRINTS" id="PR01011">
    <property type="entry name" value="GLUTPROXDASE"/>
</dbReference>
<sequence>MLKRVFAMTGAIAMAAGLLAGSLPTSAARAGGSAHDFSFNTPGGAPLPLSDYAGQVLLVVNTATACGFRGQIGDLQELHARFADRGLVVLGVPSNDFGNQEPKSNSEIEGYCEAKYGAQFQMTEKTAVSGSAAHPFYKWAASEFGLQARPYWNFHKYLIGPAGDPVAWFATPVNPTSDQIVREIEAQLARVAAPAAVN</sequence>
<keyword evidence="2 5" id="KW-0575">Peroxidase</keyword>
<dbReference type="PANTHER" id="PTHR11592">
    <property type="entry name" value="GLUTATHIONE PEROXIDASE"/>
    <property type="match status" value="1"/>
</dbReference>
<dbReference type="RefSeq" id="WP_244299001.1">
    <property type="nucleotide sequence ID" value="NZ_BMFA01000003.1"/>
</dbReference>
<dbReference type="GO" id="GO:0034599">
    <property type="term" value="P:cellular response to oxidative stress"/>
    <property type="evidence" value="ECO:0007669"/>
    <property type="project" value="TreeGrafter"/>
</dbReference>
<evidence type="ECO:0000256" key="2">
    <source>
        <dbReference type="ARBA" id="ARBA00022559"/>
    </source>
</evidence>
<accession>A0A916TFG6</accession>
<gene>
    <name evidence="8" type="ORF">GCM10011316_13530</name>
</gene>
<keyword evidence="3 5" id="KW-0560">Oxidoreductase</keyword>